<evidence type="ECO:0000313" key="4">
    <source>
        <dbReference type="Proteomes" id="UP000076577"/>
    </source>
</evidence>
<dbReference type="PANTHER" id="PTHR39176:SF1">
    <property type="entry name" value="PERIPLASMIC PROTEIN"/>
    <property type="match status" value="1"/>
</dbReference>
<dbReference type="Pfam" id="PF07007">
    <property type="entry name" value="LprI"/>
    <property type="match status" value="1"/>
</dbReference>
<dbReference type="AlphaFoldDB" id="A0A161XHF4"/>
<dbReference type="EMBL" id="LMCB01000004">
    <property type="protein sequence ID" value="KZL21343.1"/>
    <property type="molecule type" value="Genomic_DNA"/>
</dbReference>
<proteinExistence type="predicted"/>
<protein>
    <recommendedName>
        <fullName evidence="2">Lysozyme inhibitor LprI-like N-terminal domain-containing protein</fullName>
    </recommendedName>
</protein>
<evidence type="ECO:0000313" key="3">
    <source>
        <dbReference type="EMBL" id="KZL21343.1"/>
    </source>
</evidence>
<feature type="signal peptide" evidence="1">
    <location>
        <begin position="1"/>
        <end position="24"/>
    </location>
</feature>
<gene>
    <name evidence="3" type="ORF">PsAD2_00634</name>
</gene>
<keyword evidence="1" id="KW-0732">Signal</keyword>
<feature type="domain" description="Lysozyme inhibitor LprI-like N-terminal" evidence="2">
    <location>
        <begin position="65"/>
        <end position="150"/>
    </location>
</feature>
<comment type="caution">
    <text evidence="3">The sequence shown here is derived from an EMBL/GenBank/DDBJ whole genome shotgun (WGS) entry which is preliminary data.</text>
</comment>
<dbReference type="Gene3D" id="1.20.1270.180">
    <property type="match status" value="1"/>
</dbReference>
<name>A0A161XHF4_9HYPH</name>
<feature type="chain" id="PRO_5007829103" description="Lysozyme inhibitor LprI-like N-terminal domain-containing protein" evidence="1">
    <location>
        <begin position="25"/>
        <end position="161"/>
    </location>
</feature>
<sequence>MKSFQKLFFCFSLILIHSAISATAQTPTKQEIEVIAKCVENRGGGYPAMACYGEVTEECIGEAYQNSKMVYCAVQEYMIWDQRLNAAYQKIMKVAKPQVKTSLKSAQKSWIKFRDETCSANAMVFEGGTLASLIMADCLSEQTAVRSLQLEQFITEADLFD</sequence>
<reference evidence="3 4" key="1">
    <citation type="journal article" date="2016" name="Front. Microbiol.">
        <title>Comparative Genomic Analysis Reveals a Diverse Repertoire of Genes Involved in Prokaryote-Eukaryote Interactions within the Pseudovibrio Genus.</title>
        <authorList>
            <person name="Romano S."/>
            <person name="Fernandez-Guerra A."/>
            <person name="Reen F.J."/>
            <person name="Glockner F.O."/>
            <person name="Crowley S.P."/>
            <person name="O'Sullivan O."/>
            <person name="Cotter P.D."/>
            <person name="Adams C."/>
            <person name="Dobson A.D."/>
            <person name="O'Gara F."/>
        </authorList>
    </citation>
    <scope>NUCLEOTIDE SEQUENCE [LARGE SCALE GENOMIC DNA]</scope>
    <source>
        <strain evidence="3 4">Ad2</strain>
    </source>
</reference>
<dbReference type="PATRIC" id="fig|989403.3.peg.677"/>
<dbReference type="Proteomes" id="UP000076577">
    <property type="component" value="Unassembled WGS sequence"/>
</dbReference>
<accession>A0A161XHF4</accession>
<dbReference type="PANTHER" id="PTHR39176">
    <property type="entry name" value="PERIPLASMIC PROTEIN-RELATED"/>
    <property type="match status" value="1"/>
</dbReference>
<dbReference type="InterPro" id="IPR009739">
    <property type="entry name" value="LprI-like_N"/>
</dbReference>
<evidence type="ECO:0000259" key="2">
    <source>
        <dbReference type="Pfam" id="PF07007"/>
    </source>
</evidence>
<dbReference type="OrthoDB" id="7340239at2"/>
<organism evidence="3 4">
    <name type="scientific">Pseudovibrio axinellae</name>
    <dbReference type="NCBI Taxonomy" id="989403"/>
    <lineage>
        <taxon>Bacteria</taxon>
        <taxon>Pseudomonadati</taxon>
        <taxon>Pseudomonadota</taxon>
        <taxon>Alphaproteobacteria</taxon>
        <taxon>Hyphomicrobiales</taxon>
        <taxon>Stappiaceae</taxon>
        <taxon>Pseudovibrio</taxon>
    </lineage>
</organism>
<keyword evidence="4" id="KW-1185">Reference proteome</keyword>
<dbReference type="STRING" id="989403.SAMN05421798_105257"/>
<evidence type="ECO:0000256" key="1">
    <source>
        <dbReference type="SAM" id="SignalP"/>
    </source>
</evidence>